<dbReference type="InterPro" id="IPR034735">
    <property type="entry name" value="NEMO_ZF"/>
</dbReference>
<dbReference type="GO" id="GO:0016301">
    <property type="term" value="F:kinase activity"/>
    <property type="evidence" value="ECO:0007669"/>
    <property type="project" value="UniProtKB-KW"/>
</dbReference>
<keyword evidence="5" id="KW-0862">Zinc</keyword>
<evidence type="ECO:0000256" key="2">
    <source>
        <dbReference type="ARBA" id="ARBA00022490"/>
    </source>
</evidence>
<evidence type="ECO:0000313" key="11">
    <source>
        <dbReference type="EMBL" id="QNL15273.1"/>
    </source>
</evidence>
<keyword evidence="4 7" id="KW-0863">Zinc-finger</keyword>
<dbReference type="PANTHER" id="PTHR31553">
    <property type="entry name" value="NF-KAPPA-B ESSENTIAL MODULATOR"/>
    <property type="match status" value="1"/>
</dbReference>
<dbReference type="EMBL" id="MT683542">
    <property type="protein sequence ID" value="QNL15273.1"/>
    <property type="molecule type" value="mRNA"/>
</dbReference>
<keyword evidence="11" id="KW-0808">Transferase</keyword>
<evidence type="ECO:0000256" key="4">
    <source>
        <dbReference type="ARBA" id="ARBA00022771"/>
    </source>
</evidence>
<feature type="region of interest" description="Disordered" evidence="9">
    <location>
        <begin position="398"/>
        <end position="427"/>
    </location>
</feature>
<feature type="compositionally biased region" description="Polar residues" evidence="9">
    <location>
        <begin position="774"/>
        <end position="786"/>
    </location>
</feature>
<comment type="subcellular location">
    <subcellularLocation>
        <location evidence="1">Cytoplasm</location>
    </subcellularLocation>
</comment>
<feature type="compositionally biased region" description="Basic and acidic residues" evidence="9">
    <location>
        <begin position="398"/>
        <end position="414"/>
    </location>
</feature>
<feature type="coiled-coil region" evidence="8">
    <location>
        <begin position="324"/>
        <end position="397"/>
    </location>
</feature>
<feature type="coiled-coil region" evidence="8">
    <location>
        <begin position="55"/>
        <end position="163"/>
    </location>
</feature>
<dbReference type="Gene3D" id="1.20.5.390">
    <property type="entry name" value="L1 transposable element, trimerization domain"/>
    <property type="match status" value="1"/>
</dbReference>
<dbReference type="Gene3D" id="1.20.5.990">
    <property type="entry name" value="Nemo cc2-lz domain - 1d5 darpin complex"/>
    <property type="match status" value="1"/>
</dbReference>
<evidence type="ECO:0000256" key="5">
    <source>
        <dbReference type="ARBA" id="ARBA00022833"/>
    </source>
</evidence>
<protein>
    <submittedName>
        <fullName evidence="11">Inhibitor of nuclear factor kappa-B kinase subunit gamma</fullName>
    </submittedName>
</protein>
<dbReference type="Pfam" id="PF18414">
    <property type="entry name" value="zf_C2H2_10"/>
    <property type="match status" value="1"/>
</dbReference>
<evidence type="ECO:0000256" key="6">
    <source>
        <dbReference type="ARBA" id="ARBA00023054"/>
    </source>
</evidence>
<evidence type="ECO:0000256" key="8">
    <source>
        <dbReference type="SAM" id="Coils"/>
    </source>
</evidence>
<dbReference type="Pfam" id="PF16516">
    <property type="entry name" value="CC2-LZ"/>
    <property type="match status" value="1"/>
</dbReference>
<feature type="region of interest" description="Disordered" evidence="9">
    <location>
        <begin position="774"/>
        <end position="819"/>
    </location>
</feature>
<dbReference type="AlphaFoldDB" id="A0A7G8Z9W4"/>
<name>A0A7G8Z9W4_LITLI</name>
<evidence type="ECO:0000256" key="3">
    <source>
        <dbReference type="ARBA" id="ARBA00022723"/>
    </source>
</evidence>
<feature type="domain" description="CCHC NOA-type" evidence="10">
    <location>
        <begin position="816"/>
        <end position="846"/>
    </location>
</feature>
<dbReference type="InterPro" id="IPR051301">
    <property type="entry name" value="Optineurin/NFkB_EssMod"/>
</dbReference>
<keyword evidence="6 8" id="KW-0175">Coiled coil</keyword>
<keyword evidence="11" id="KW-0418">Kinase</keyword>
<dbReference type="Pfam" id="PF11577">
    <property type="entry name" value="NEMO"/>
    <property type="match status" value="1"/>
</dbReference>
<gene>
    <name evidence="11" type="primary">IKBKG</name>
</gene>
<evidence type="ECO:0000256" key="9">
    <source>
        <dbReference type="SAM" id="MobiDB-lite"/>
    </source>
</evidence>
<accession>A0A7G8Z9W4</accession>
<keyword evidence="2" id="KW-0963">Cytoplasm</keyword>
<dbReference type="PANTHER" id="PTHR31553:SF1">
    <property type="entry name" value="NF-KAPPA-B ESSENTIAL MODULATOR"/>
    <property type="match status" value="1"/>
</dbReference>
<feature type="coiled-coil region" evidence="8">
    <location>
        <begin position="429"/>
        <end position="463"/>
    </location>
</feature>
<evidence type="ECO:0000256" key="7">
    <source>
        <dbReference type="PROSITE-ProRule" id="PRU01142"/>
    </source>
</evidence>
<feature type="coiled-coil region" evidence="8">
    <location>
        <begin position="562"/>
        <end position="645"/>
    </location>
</feature>
<dbReference type="GO" id="GO:0070530">
    <property type="term" value="F:K63-linked polyubiquitin modification-dependent protein binding"/>
    <property type="evidence" value="ECO:0007669"/>
    <property type="project" value="InterPro"/>
</dbReference>
<dbReference type="GO" id="GO:0005634">
    <property type="term" value="C:nucleus"/>
    <property type="evidence" value="ECO:0007669"/>
    <property type="project" value="TreeGrafter"/>
</dbReference>
<dbReference type="GO" id="GO:0005737">
    <property type="term" value="C:cytoplasm"/>
    <property type="evidence" value="ECO:0007669"/>
    <property type="project" value="UniProtKB-SubCell"/>
</dbReference>
<dbReference type="InterPro" id="IPR032419">
    <property type="entry name" value="CC2-LZ_dom"/>
</dbReference>
<keyword evidence="3" id="KW-0479">Metal-binding</keyword>
<evidence type="ECO:0000259" key="10">
    <source>
        <dbReference type="PROSITE" id="PS51801"/>
    </source>
</evidence>
<feature type="coiled-coil region" evidence="8">
    <location>
        <begin position="193"/>
        <end position="276"/>
    </location>
</feature>
<reference evidence="11" key="1">
    <citation type="journal article" date="2020" name="Fish Shellfish">
        <title>Toll-like signaling pathway in the transcriptome of Littorina littorea.</title>
        <authorList>
            <person name="Gorbushin A.M."/>
        </authorList>
    </citation>
    <scope>NUCLEOTIDE SEQUENCE</scope>
    <source>
        <tissue evidence="11">Kidney</tissue>
    </source>
</reference>
<sequence>MNGPAQPGSQPASGGMNGGSMMGGFEVLATGMGGGAGVSPPCSTVGGLSMTDVTLEQALARMQELAKENADLREYLKENNEMMRKQFETLSQWKQKVHDANVMNREKFEQTRALITSLRAENEELQTSFRDTFNKEESLAGKIKSLEAELNTLKTAKAASDQLAYNVVKQAEQQGVEVGEEETQMRETVFVASAEKEERIMHLEADTDRMKEELDQLKERCSFLEHDNTQFRNNTEQLLKDLESTQQLKQQLQRENQDLMQETVRLRQEMQSMLAESKNSLQRNNKSPLMGLHHLQGQGKDEVNVPIPGNTGEGAMGRTPDRTVDDWQETSAAVTAEVEQLRKQLEQEKQQVEGLNAEIAAYHLEISQLKGQVELQKSELDSMQSRHEDRIRQLQKEHEGHVEHIERQRSHDSSLPHQQSVTATHAEDVQTLRSQVLTLINEVHETQNKLAAAQRVIETKSNRVRELETYSSQIVEDSRNRLQQLQQTAGMGERQLAMEQQSHAATKQQMNDLRLSFNQLVSDYKDLLDTFDQYKAEQEQRMRNSSFQQQNMDTISHLTAQVLAAEEAINIREERIQKMQQELKDKEETVGILQAQADVYKCDFTAERDARTQLATEKDRLCQELESEQLKNQGLADQLTRYTQQQLQDMQLRASQGSPAGPYYPPQYAYPQVSQGYLMGGGGDGGSGGGGGGQLNNLSGGEGLQAMAGQNYGGAGVGGQNYPRQQNYGQAQNYGPGQNYGRQNYGQVQNYGQGQNYAQGQIYAAVQEGYPQAQVSRMSTQATTSGPEYGNPHAPRQQNQGGGGGGGASQPSQHDEEEHTLYICPSCDQRLPDLDTLTIHVQDCLDQHAADLEAGRT</sequence>
<organism evidence="11">
    <name type="scientific">Littorina littorea</name>
    <name type="common">Common periwinkle</name>
    <dbReference type="NCBI Taxonomy" id="31216"/>
    <lineage>
        <taxon>Eukaryota</taxon>
        <taxon>Metazoa</taxon>
        <taxon>Spiralia</taxon>
        <taxon>Lophotrochozoa</taxon>
        <taxon>Mollusca</taxon>
        <taxon>Gastropoda</taxon>
        <taxon>Caenogastropoda</taxon>
        <taxon>Littorinimorpha</taxon>
        <taxon>Littorinoidea</taxon>
        <taxon>Littorinidae</taxon>
        <taxon>Littorina</taxon>
    </lineage>
</organism>
<proteinExistence type="evidence at transcript level"/>
<dbReference type="PROSITE" id="PS51801">
    <property type="entry name" value="ZF_CCHC_NOA"/>
    <property type="match status" value="1"/>
</dbReference>
<dbReference type="InterPro" id="IPR021063">
    <property type="entry name" value="NEMO_N"/>
</dbReference>
<evidence type="ECO:0000256" key="1">
    <source>
        <dbReference type="ARBA" id="ARBA00004496"/>
    </source>
</evidence>
<dbReference type="GO" id="GO:0008270">
    <property type="term" value="F:zinc ion binding"/>
    <property type="evidence" value="ECO:0007669"/>
    <property type="project" value="UniProtKB-KW"/>
</dbReference>
<dbReference type="GO" id="GO:0043122">
    <property type="term" value="P:regulation of canonical NF-kappaB signal transduction"/>
    <property type="evidence" value="ECO:0007669"/>
    <property type="project" value="TreeGrafter"/>
</dbReference>